<keyword evidence="2" id="KW-1185">Reference proteome</keyword>
<evidence type="ECO:0000313" key="2">
    <source>
        <dbReference type="Proteomes" id="UP001139089"/>
    </source>
</evidence>
<dbReference type="PANTHER" id="PTHR30528:SF0">
    <property type="entry name" value="CYTOPLASMIC PROTEIN"/>
    <property type="match status" value="1"/>
</dbReference>
<dbReference type="Pfam" id="PF06224">
    <property type="entry name" value="AlkZ-like"/>
    <property type="match status" value="1"/>
</dbReference>
<evidence type="ECO:0000313" key="1">
    <source>
        <dbReference type="EMBL" id="MCD7110925.1"/>
    </source>
</evidence>
<organism evidence="1 2">
    <name type="scientific">Rhizobium quercicola</name>
    <dbReference type="NCBI Taxonomy" id="2901226"/>
    <lineage>
        <taxon>Bacteria</taxon>
        <taxon>Pseudomonadati</taxon>
        <taxon>Pseudomonadota</taxon>
        <taxon>Alphaproteobacteria</taxon>
        <taxon>Hyphomicrobiales</taxon>
        <taxon>Rhizobiaceae</taxon>
        <taxon>Rhizobium/Agrobacterium group</taxon>
        <taxon>Rhizobium</taxon>
    </lineage>
</organism>
<protein>
    <submittedName>
        <fullName evidence="1">Winged helix-turn-helix domain-containing protein</fullName>
    </submittedName>
</protein>
<proteinExistence type="predicted"/>
<comment type="caution">
    <text evidence="1">The sequence shown here is derived from an EMBL/GenBank/DDBJ whole genome shotgun (WGS) entry which is preliminary data.</text>
</comment>
<dbReference type="Proteomes" id="UP001139089">
    <property type="component" value="Unassembled WGS sequence"/>
</dbReference>
<sequence length="396" mass="45456">MTILVSNRDARRIFLNAQGLASPPNRALTKAGLLALITKIGFVQVDSISTVERAHHMILHARNQTYRPEHLTALLEKDGALFEHWTHDASIIPSAFFVYWKHRFARESETLVERWRKWREAGFEDVFDDTLTQITETGRVLARDFKYEDRTSGGWWNWHPSKTALEYLWRTGRLAIAGRDSFQKIYDLTERVIPEAYRLGEVDREAFIDWCCRAALDRLGFATHGELAAFFALITPEDARQWVLSHAHELQSVVIEPADGSRPRAAHALAGFPGPLGDLEDPPARLRVLSPFDPLLRDRARTERLFGFTYRIEIFVPEPKRQYGYYVFPLLEGDRLVGRIDMKANRKAGLLEVKRLWWEPGLRPSTGRATRLDAELARIARFAGVEQVVWLEGARG</sequence>
<dbReference type="AlphaFoldDB" id="A0A9X1NTK4"/>
<reference evidence="1" key="1">
    <citation type="submission" date="2021-12" db="EMBL/GenBank/DDBJ databases">
        <authorList>
            <person name="Li Y."/>
        </authorList>
    </citation>
    <scope>NUCLEOTIDE SEQUENCE</scope>
    <source>
        <strain evidence="1">DKSPLA3</strain>
    </source>
</reference>
<accession>A0A9X1NTK4</accession>
<dbReference type="PANTHER" id="PTHR30528">
    <property type="entry name" value="CYTOPLASMIC PROTEIN"/>
    <property type="match status" value="1"/>
</dbReference>
<name>A0A9X1NTK4_9HYPH</name>
<gene>
    <name evidence="1" type="ORF">LRX75_17975</name>
</gene>
<dbReference type="InterPro" id="IPR009351">
    <property type="entry name" value="AlkZ-like"/>
</dbReference>
<dbReference type="RefSeq" id="WP_231816056.1">
    <property type="nucleotide sequence ID" value="NZ_JAJOZR010000012.1"/>
</dbReference>
<dbReference type="EMBL" id="JAJOZR010000012">
    <property type="protein sequence ID" value="MCD7110925.1"/>
    <property type="molecule type" value="Genomic_DNA"/>
</dbReference>